<dbReference type="AlphaFoldDB" id="A0A7N2R9B9"/>
<sequence length="445" mass="51150">MDGSQGSSSAPAPFLIKTYELVDDPITNSVVSWSESGCSFIVWDPPEFASDLLPKYFKHNNFSSFVRQLNTYGFRKIDPDQWEFANEEFLRGQRHLLKNIHRRKPVHSHSMQNQDHVSAPLTETEKQEFEVEINKLKHNNGLLQLELQRHQSDNEMFEFQMQSFGEKLWNMEHRQNQLMAVFAQLLKKPGFASILMQKSENHSKKRRLSMPNHFHEREVEEKWSLNFQTFQKEELDAISAPTLNLELIEKLDSSLNFWENFLHEVGEALSEEKYDIGAFSQLPPITVTEIHDTDVNNQPCSPISHAYSSPNSADTHSRASPELVESMNHVDSPPLSSICLGVDMMPNSSGIDINLKPASAQAVETLKERAEGTTTALPTHPNDVFWEQFLTERPDSSYRQEIESERRNTDGRMRNNNAADHKKVWFYPSNVDNLTEQMGYLTPAV</sequence>
<evidence type="ECO:0000259" key="10">
    <source>
        <dbReference type="PROSITE" id="PS00434"/>
    </source>
</evidence>
<dbReference type="InterPro" id="IPR036390">
    <property type="entry name" value="WH_DNA-bd_sf"/>
</dbReference>
<evidence type="ECO:0000256" key="4">
    <source>
        <dbReference type="ARBA" id="ARBA00023016"/>
    </source>
</evidence>
<keyword evidence="3" id="KW-0805">Transcription regulation</keyword>
<name>A0A7N2R9B9_QUELO</name>
<dbReference type="FunFam" id="1.10.10.10:FF:000057">
    <property type="entry name" value="Heat shock transcription factor 1"/>
    <property type="match status" value="1"/>
</dbReference>
<dbReference type="GO" id="GO:0034605">
    <property type="term" value="P:cellular response to heat"/>
    <property type="evidence" value="ECO:0007669"/>
    <property type="project" value="TreeGrafter"/>
</dbReference>
<keyword evidence="9" id="KW-0175">Coiled coil</keyword>
<comment type="subcellular location">
    <subcellularLocation>
        <location evidence="1">Nucleus</location>
    </subcellularLocation>
</comment>
<evidence type="ECO:0000256" key="6">
    <source>
        <dbReference type="ARBA" id="ARBA00023163"/>
    </source>
</evidence>
<evidence type="ECO:0000256" key="3">
    <source>
        <dbReference type="ARBA" id="ARBA00023015"/>
    </source>
</evidence>
<evidence type="ECO:0000313" key="11">
    <source>
        <dbReference type="EnsemblPlants" id="QL08p042908:mrna"/>
    </source>
</evidence>
<dbReference type="KEGG" id="qlo:115958437"/>
<dbReference type="GO" id="GO:0000978">
    <property type="term" value="F:RNA polymerase II cis-regulatory region sequence-specific DNA binding"/>
    <property type="evidence" value="ECO:0007669"/>
    <property type="project" value="TreeGrafter"/>
</dbReference>
<dbReference type="PANTHER" id="PTHR10015">
    <property type="entry name" value="HEAT SHOCK TRANSCRIPTION FACTOR"/>
    <property type="match status" value="1"/>
</dbReference>
<comment type="similarity">
    <text evidence="8">Belongs to the HSF family. Class A subfamily.</text>
</comment>
<keyword evidence="5" id="KW-0238">DNA-binding</keyword>
<evidence type="ECO:0000256" key="2">
    <source>
        <dbReference type="ARBA" id="ARBA00022553"/>
    </source>
</evidence>
<dbReference type="Gene3D" id="1.10.10.10">
    <property type="entry name" value="Winged helix-like DNA-binding domain superfamily/Winged helix DNA-binding domain"/>
    <property type="match status" value="1"/>
</dbReference>
<evidence type="ECO:0000256" key="7">
    <source>
        <dbReference type="ARBA" id="ARBA00023242"/>
    </source>
</evidence>
<dbReference type="EMBL" id="LRBV02000008">
    <property type="status" value="NOT_ANNOTATED_CDS"/>
    <property type="molecule type" value="Genomic_DNA"/>
</dbReference>
<dbReference type="EnsemblPlants" id="QL08p042908:mrna">
    <property type="protein sequence ID" value="QL08p042908:mrna"/>
    <property type="gene ID" value="QL08p042908"/>
</dbReference>
<keyword evidence="4" id="KW-0346">Stress response</keyword>
<evidence type="ECO:0000256" key="1">
    <source>
        <dbReference type="ARBA" id="ARBA00004123"/>
    </source>
</evidence>
<dbReference type="GO" id="GO:0006357">
    <property type="term" value="P:regulation of transcription by RNA polymerase II"/>
    <property type="evidence" value="ECO:0007669"/>
    <property type="project" value="TreeGrafter"/>
</dbReference>
<gene>
    <name evidence="11" type="primary">LOC115958437</name>
</gene>
<dbReference type="InParanoid" id="A0A7N2R9B9"/>
<dbReference type="InterPro" id="IPR000232">
    <property type="entry name" value="HSF_DNA-bd"/>
</dbReference>
<dbReference type="SMART" id="SM00415">
    <property type="entry name" value="HSF"/>
    <property type="match status" value="1"/>
</dbReference>
<proteinExistence type="inferred from homology"/>
<evidence type="ECO:0000313" key="12">
    <source>
        <dbReference type="Proteomes" id="UP000594261"/>
    </source>
</evidence>
<dbReference type="Gramene" id="QL08p042908:mrna">
    <property type="protein sequence ID" value="QL08p042908:mrna"/>
    <property type="gene ID" value="QL08p042908"/>
</dbReference>
<dbReference type="SUPFAM" id="SSF46785">
    <property type="entry name" value="Winged helix' DNA-binding domain"/>
    <property type="match status" value="1"/>
</dbReference>
<evidence type="ECO:0000256" key="8">
    <source>
        <dbReference type="ARBA" id="ARBA00061350"/>
    </source>
</evidence>
<dbReference type="OMA" id="MQNHEYS"/>
<dbReference type="GO" id="GO:0005634">
    <property type="term" value="C:nucleus"/>
    <property type="evidence" value="ECO:0007669"/>
    <property type="project" value="UniProtKB-SubCell"/>
</dbReference>
<dbReference type="PRINTS" id="PR00056">
    <property type="entry name" value="HSFDOMAIN"/>
</dbReference>
<accession>A0A7N2R9B9</accession>
<dbReference type="InterPro" id="IPR036388">
    <property type="entry name" value="WH-like_DNA-bd_sf"/>
</dbReference>
<reference evidence="11 12" key="1">
    <citation type="journal article" date="2016" name="G3 (Bethesda)">
        <title>First Draft Assembly and Annotation of the Genome of a California Endemic Oak Quercus lobata Nee (Fagaceae).</title>
        <authorList>
            <person name="Sork V.L."/>
            <person name="Fitz-Gibbon S.T."/>
            <person name="Puiu D."/>
            <person name="Crepeau M."/>
            <person name="Gugger P.F."/>
            <person name="Sherman R."/>
            <person name="Stevens K."/>
            <person name="Langley C.H."/>
            <person name="Pellegrini M."/>
            <person name="Salzberg S.L."/>
        </authorList>
    </citation>
    <scope>NUCLEOTIDE SEQUENCE [LARGE SCALE GENOMIC DNA]</scope>
    <source>
        <strain evidence="11 12">cv. SW786</strain>
    </source>
</reference>
<keyword evidence="2" id="KW-0597">Phosphoprotein</keyword>
<dbReference type="Pfam" id="PF00447">
    <property type="entry name" value="HSF_DNA-bind"/>
    <property type="match status" value="1"/>
</dbReference>
<organism evidence="11 12">
    <name type="scientific">Quercus lobata</name>
    <name type="common">Valley oak</name>
    <dbReference type="NCBI Taxonomy" id="97700"/>
    <lineage>
        <taxon>Eukaryota</taxon>
        <taxon>Viridiplantae</taxon>
        <taxon>Streptophyta</taxon>
        <taxon>Embryophyta</taxon>
        <taxon>Tracheophyta</taxon>
        <taxon>Spermatophyta</taxon>
        <taxon>Magnoliopsida</taxon>
        <taxon>eudicotyledons</taxon>
        <taxon>Gunneridae</taxon>
        <taxon>Pentapetalae</taxon>
        <taxon>rosids</taxon>
        <taxon>fabids</taxon>
        <taxon>Fagales</taxon>
        <taxon>Fagaceae</taxon>
        <taxon>Quercus</taxon>
    </lineage>
</organism>
<keyword evidence="12" id="KW-1185">Reference proteome</keyword>
<evidence type="ECO:0000256" key="5">
    <source>
        <dbReference type="ARBA" id="ARBA00023125"/>
    </source>
</evidence>
<evidence type="ECO:0000256" key="9">
    <source>
        <dbReference type="SAM" id="Coils"/>
    </source>
</evidence>
<dbReference type="Proteomes" id="UP000594261">
    <property type="component" value="Chromosome 8"/>
</dbReference>
<keyword evidence="6" id="KW-0804">Transcription</keyword>
<feature type="coiled-coil region" evidence="9">
    <location>
        <begin position="126"/>
        <end position="153"/>
    </location>
</feature>
<keyword evidence="7" id="KW-0539">Nucleus</keyword>
<dbReference type="GO" id="GO:0003700">
    <property type="term" value="F:DNA-binding transcription factor activity"/>
    <property type="evidence" value="ECO:0007669"/>
    <property type="project" value="InterPro"/>
</dbReference>
<dbReference type="PANTHER" id="PTHR10015:SF445">
    <property type="entry name" value="HEAT STRESS TRANSCRIPTION FACTOR A-4B-LIKE"/>
    <property type="match status" value="1"/>
</dbReference>
<dbReference type="OrthoDB" id="60033at2759"/>
<dbReference type="RefSeq" id="XP_030932709.1">
    <property type="nucleotide sequence ID" value="XM_031076849.1"/>
</dbReference>
<reference evidence="11" key="2">
    <citation type="submission" date="2021-01" db="UniProtKB">
        <authorList>
            <consortium name="EnsemblPlants"/>
        </authorList>
    </citation>
    <scope>IDENTIFICATION</scope>
</reference>
<feature type="domain" description="HSF-type DNA-binding" evidence="10">
    <location>
        <begin position="53"/>
        <end position="77"/>
    </location>
</feature>
<dbReference type="GeneID" id="115958437"/>
<dbReference type="PROSITE" id="PS00434">
    <property type="entry name" value="HSF_DOMAIN"/>
    <property type="match status" value="1"/>
</dbReference>
<protein>
    <recommendedName>
        <fullName evidence="10">HSF-type DNA-binding domain-containing protein</fullName>
    </recommendedName>
</protein>